<keyword evidence="3" id="KW-0479">Metal-binding</keyword>
<comment type="cofactor">
    <cofactor evidence="1">
        <name>Fe(2+)</name>
        <dbReference type="ChEBI" id="CHEBI:29033"/>
    </cofactor>
</comment>
<feature type="domain" description="TauD/TfdA-like" evidence="7">
    <location>
        <begin position="13"/>
        <end position="283"/>
    </location>
</feature>
<organism evidence="8 9">
    <name type="scientific">Burkholderia savannae</name>
    <dbReference type="NCBI Taxonomy" id="1637837"/>
    <lineage>
        <taxon>Bacteria</taxon>
        <taxon>Pseudomonadati</taxon>
        <taxon>Pseudomonadota</taxon>
        <taxon>Betaproteobacteria</taxon>
        <taxon>Burkholderiales</taxon>
        <taxon>Burkholderiaceae</taxon>
        <taxon>Burkholderia</taxon>
        <taxon>pseudomallei group</taxon>
    </lineage>
</organism>
<dbReference type="InterPro" id="IPR003819">
    <property type="entry name" value="TauD/TfdA-like"/>
</dbReference>
<comment type="similarity">
    <text evidence="2">Belongs to the TfdA dioxygenase family.</text>
</comment>
<dbReference type="GO" id="GO:0051213">
    <property type="term" value="F:dioxygenase activity"/>
    <property type="evidence" value="ECO:0007669"/>
    <property type="project" value="UniProtKB-KW"/>
</dbReference>
<dbReference type="InterPro" id="IPR051323">
    <property type="entry name" value="AtsK-like"/>
</dbReference>
<keyword evidence="5" id="KW-0560">Oxidoreductase</keyword>
<dbReference type="Proteomes" id="UP000070255">
    <property type="component" value="Unassembled WGS sequence"/>
</dbReference>
<dbReference type="Pfam" id="PF02668">
    <property type="entry name" value="TauD"/>
    <property type="match status" value="1"/>
</dbReference>
<dbReference type="SUPFAM" id="SSF51197">
    <property type="entry name" value="Clavaminate synthase-like"/>
    <property type="match status" value="1"/>
</dbReference>
<dbReference type="PANTHER" id="PTHR30468">
    <property type="entry name" value="ALPHA-KETOGLUTARATE-DEPENDENT SULFONATE DIOXYGENASE"/>
    <property type="match status" value="1"/>
</dbReference>
<reference evidence="8 9" key="1">
    <citation type="submission" date="2015-11" db="EMBL/GenBank/DDBJ databases">
        <authorList>
            <person name="Sahl J."/>
            <person name="Wagner D."/>
            <person name="Keim P."/>
        </authorList>
    </citation>
    <scope>NUCLEOTIDE SEQUENCE [LARGE SCALE GENOMIC DNA]</scope>
    <source>
        <strain evidence="8 9">BDU18</strain>
    </source>
</reference>
<keyword evidence="9" id="KW-1185">Reference proteome</keyword>
<accession>A0ABR5T4Q5</accession>
<evidence type="ECO:0000256" key="1">
    <source>
        <dbReference type="ARBA" id="ARBA00001954"/>
    </source>
</evidence>
<comment type="caution">
    <text evidence="8">The sequence shown here is derived from an EMBL/GenBank/DDBJ whole genome shotgun (WGS) entry which is preliminary data.</text>
</comment>
<evidence type="ECO:0000313" key="8">
    <source>
        <dbReference type="EMBL" id="KWZ38169.1"/>
    </source>
</evidence>
<gene>
    <name evidence="8" type="ORF">WS72_25155</name>
</gene>
<dbReference type="RefSeq" id="WP_059648200.1">
    <property type="nucleotide sequence ID" value="NZ_CP013425.1"/>
</dbReference>
<evidence type="ECO:0000256" key="3">
    <source>
        <dbReference type="ARBA" id="ARBA00022723"/>
    </source>
</evidence>
<name>A0ABR5T4Q5_9BURK</name>
<evidence type="ECO:0000256" key="4">
    <source>
        <dbReference type="ARBA" id="ARBA00022964"/>
    </source>
</evidence>
<protein>
    <submittedName>
        <fullName evidence="8">Taurine dioxygenase</fullName>
    </submittedName>
</protein>
<keyword evidence="4 8" id="KW-0223">Dioxygenase</keyword>
<evidence type="ECO:0000256" key="2">
    <source>
        <dbReference type="ARBA" id="ARBA00005896"/>
    </source>
</evidence>
<evidence type="ECO:0000313" key="9">
    <source>
        <dbReference type="Proteomes" id="UP000070255"/>
    </source>
</evidence>
<evidence type="ECO:0000256" key="6">
    <source>
        <dbReference type="ARBA" id="ARBA00023004"/>
    </source>
</evidence>
<evidence type="ECO:0000256" key="5">
    <source>
        <dbReference type="ARBA" id="ARBA00023002"/>
    </source>
</evidence>
<keyword evidence="6" id="KW-0408">Iron</keyword>
<evidence type="ECO:0000259" key="7">
    <source>
        <dbReference type="Pfam" id="PF02668"/>
    </source>
</evidence>
<dbReference type="InterPro" id="IPR042098">
    <property type="entry name" value="TauD-like_sf"/>
</dbReference>
<proteinExistence type="inferred from homology"/>
<dbReference type="Gene3D" id="3.60.130.10">
    <property type="entry name" value="Clavaminate synthase-like"/>
    <property type="match status" value="1"/>
</dbReference>
<dbReference type="EMBL" id="LNJQ01000004">
    <property type="protein sequence ID" value="KWZ38169.1"/>
    <property type="molecule type" value="Genomic_DNA"/>
</dbReference>
<sequence>MTNLSLAASNTLDVRPVTGRIGAEIHGVKLSAQLDAASVDAIRAALLKHKVIFLRDQAHLSDAEQEGFAKRLGEPVAHPTVPVVEGTDYLLELDSHRGGRANSWHTDVTFVDAYPQASILRGVTIPEVGGDTVWANTAAAYDDLPAPLKTLADALWAVHSNEYDYASHRIGTGDTPHDVAALKRYREVFVSTRYETEHPVVRVHPETGEKTLILGHFLKHFIGVTPGGSAHLFELLQSYVTRLENIVRWRWREGDVAIWDNRATQHYAVNDYGDARRVVRRVTLAGDVPVGVDGRRSVTRLREPNPRASADTKAA</sequence>
<dbReference type="PANTHER" id="PTHR30468:SF5">
    <property type="entry name" value="ALPHA-KETOGLUTARATE-DEPENDENT SULFATE ESTER DIOXYGENASE"/>
    <property type="match status" value="1"/>
</dbReference>